<feature type="compositionally biased region" description="Low complexity" evidence="3">
    <location>
        <begin position="166"/>
        <end position="181"/>
    </location>
</feature>
<evidence type="ECO:0000256" key="1">
    <source>
        <dbReference type="ARBA" id="ARBA00022737"/>
    </source>
</evidence>
<evidence type="ECO:0000313" key="5">
    <source>
        <dbReference type="EMBL" id="KKA26178.1"/>
    </source>
</evidence>
<dbReference type="EMBL" id="LAEV01002250">
    <property type="protein sequence ID" value="KKA26178.1"/>
    <property type="molecule type" value="Genomic_DNA"/>
</dbReference>
<organism evidence="5 6">
    <name type="scientific">Thielaviopsis punctulata</name>
    <dbReference type="NCBI Taxonomy" id="72032"/>
    <lineage>
        <taxon>Eukaryota</taxon>
        <taxon>Fungi</taxon>
        <taxon>Dikarya</taxon>
        <taxon>Ascomycota</taxon>
        <taxon>Pezizomycotina</taxon>
        <taxon>Sordariomycetes</taxon>
        <taxon>Hypocreomycetidae</taxon>
        <taxon>Microascales</taxon>
        <taxon>Ceratocystidaceae</taxon>
        <taxon>Thielaviopsis</taxon>
    </lineage>
</organism>
<feature type="compositionally biased region" description="Basic and acidic residues" evidence="3">
    <location>
        <begin position="511"/>
        <end position="526"/>
    </location>
</feature>
<dbReference type="PROSITE" id="PS50084">
    <property type="entry name" value="KH_TYPE_1"/>
    <property type="match status" value="3"/>
</dbReference>
<feature type="compositionally biased region" description="Low complexity" evidence="3">
    <location>
        <begin position="23"/>
        <end position="41"/>
    </location>
</feature>
<feature type="compositionally biased region" description="Pro residues" evidence="3">
    <location>
        <begin position="600"/>
        <end position="613"/>
    </location>
</feature>
<feature type="compositionally biased region" description="Low complexity" evidence="3">
    <location>
        <begin position="531"/>
        <end position="542"/>
    </location>
</feature>
<dbReference type="Proteomes" id="UP000033483">
    <property type="component" value="Unassembled WGS sequence"/>
</dbReference>
<reference evidence="5 6" key="1">
    <citation type="submission" date="2015-03" db="EMBL/GenBank/DDBJ databases">
        <authorList>
            <person name="Radwan O."/>
            <person name="Al-Naeli F.A."/>
            <person name="Rendon G.A."/>
            <person name="Fields C."/>
        </authorList>
    </citation>
    <scope>NUCLEOTIDE SEQUENCE [LARGE SCALE GENOMIC DNA]</scope>
    <source>
        <strain evidence="5">CR-DP1</strain>
    </source>
</reference>
<evidence type="ECO:0000313" key="6">
    <source>
        <dbReference type="Proteomes" id="UP000033483"/>
    </source>
</evidence>
<dbReference type="GO" id="GO:0003723">
    <property type="term" value="F:RNA binding"/>
    <property type="evidence" value="ECO:0007669"/>
    <property type="project" value="UniProtKB-UniRule"/>
</dbReference>
<gene>
    <name evidence="5" type="ORF">TD95_003755</name>
</gene>
<dbReference type="OrthoDB" id="5204190at2759"/>
<feature type="compositionally biased region" description="Gly residues" evidence="3">
    <location>
        <begin position="363"/>
        <end position="377"/>
    </location>
</feature>
<feature type="domain" description="K Homology" evidence="4">
    <location>
        <begin position="423"/>
        <end position="495"/>
    </location>
</feature>
<feature type="domain" description="K Homology" evidence="4">
    <location>
        <begin position="283"/>
        <end position="354"/>
    </location>
</feature>
<comment type="caution">
    <text evidence="5">The sequence shown here is derived from an EMBL/GenBank/DDBJ whole genome shotgun (WGS) entry which is preliminary data.</text>
</comment>
<keyword evidence="6" id="KW-1185">Reference proteome</keyword>
<feature type="compositionally biased region" description="Basic and acidic residues" evidence="3">
    <location>
        <begin position="144"/>
        <end position="154"/>
    </location>
</feature>
<feature type="compositionally biased region" description="Low complexity" evidence="3">
    <location>
        <begin position="557"/>
        <end position="571"/>
    </location>
</feature>
<feature type="region of interest" description="Disordered" evidence="3">
    <location>
        <begin position="86"/>
        <end position="187"/>
    </location>
</feature>
<keyword evidence="1" id="KW-0677">Repeat</keyword>
<feature type="region of interest" description="Disordered" evidence="3">
    <location>
        <begin position="23"/>
        <end position="72"/>
    </location>
</feature>
<dbReference type="PANTHER" id="PTHR10288">
    <property type="entry name" value="KH DOMAIN CONTAINING RNA BINDING PROTEIN"/>
    <property type="match status" value="1"/>
</dbReference>
<accession>A0A0F4Z8L0</accession>
<sequence>MSAPQDIQSILAALAQQVPIAAPASTAAAPSAPASTVAAAPQQKPAYSAAPSFSGMPGFGPPPSAPAGPAATINSASLSDAIAQAKAFAAQKGVSQDFRSAPPPPPPPPMDQRPDSAHPYSNRSRSRSPVARREPYRENYNNPYRDERREERSYNRNYSGQDLGRPRSGPARRSPNRGGPATDDGSTFEIFEVNANLVGLVIGRSGENLRRIENESGCRVQFLGTSDSGQRECKITGPKPRREEVKAAIEQTIADSGALGIPRIKPRTVAGPGAPAPVGAREGEDHMQIMVPDRTVGLIIGRKGETISDLQERSGCHINIVDETKSVDGLRPVNLIGTPEQTQRAKDMIMQIVDSDSRDANGGAPGAPAGPGMGAPSGPGPMSKKPYGRDNFGGPRESAGPYGGHRGNSSGDTYGIPVPTGPDVITDEMYVPSEAVGMIIGKKGETIREIQANSGCKINITQGAPNGDDSQRSIGLIGTPDAIRQAKGAISDRIDAMRQRQATSGPYMGGSRRDDNDYEARGRGPRDSGYAPRGAGPSSGHAGAYGGASRGQAEQSAGGARPAAGDADPYAQYGGYNNYVALWYQQWMSQAASGQTQGQAPPPGQPSIPNPPQ</sequence>
<protein>
    <recommendedName>
        <fullName evidence="4">K Homology domain-containing protein</fullName>
    </recommendedName>
</protein>
<name>A0A0F4Z8L0_9PEZI</name>
<evidence type="ECO:0000256" key="2">
    <source>
        <dbReference type="PROSITE-ProRule" id="PRU00117"/>
    </source>
</evidence>
<evidence type="ECO:0000256" key="3">
    <source>
        <dbReference type="SAM" id="MobiDB-lite"/>
    </source>
</evidence>
<feature type="compositionally biased region" description="Pro residues" evidence="3">
    <location>
        <begin position="101"/>
        <end position="111"/>
    </location>
</feature>
<dbReference type="Pfam" id="PF00013">
    <property type="entry name" value="KH_1"/>
    <property type="match status" value="3"/>
</dbReference>
<keyword evidence="2" id="KW-0694">RNA-binding</keyword>
<feature type="domain" description="K Homology" evidence="4">
    <location>
        <begin position="185"/>
        <end position="254"/>
    </location>
</feature>
<dbReference type="InterPro" id="IPR004087">
    <property type="entry name" value="KH_dom"/>
</dbReference>
<dbReference type="CDD" id="cd00105">
    <property type="entry name" value="KH-I"/>
    <property type="match status" value="1"/>
</dbReference>
<feature type="region of interest" description="Disordered" evidence="3">
    <location>
        <begin position="356"/>
        <end position="420"/>
    </location>
</feature>
<dbReference type="Gene3D" id="3.30.1370.10">
    <property type="entry name" value="K Homology domain, type 1"/>
    <property type="match status" value="3"/>
</dbReference>
<feature type="region of interest" description="Disordered" evidence="3">
    <location>
        <begin position="590"/>
        <end position="613"/>
    </location>
</feature>
<dbReference type="InterPro" id="IPR004088">
    <property type="entry name" value="KH_dom_type_1"/>
</dbReference>
<feature type="compositionally biased region" description="Low complexity" evidence="3">
    <location>
        <begin position="590"/>
        <end position="599"/>
    </location>
</feature>
<feature type="region of interest" description="Disordered" evidence="3">
    <location>
        <begin position="499"/>
        <end position="571"/>
    </location>
</feature>
<evidence type="ECO:0000259" key="4">
    <source>
        <dbReference type="SMART" id="SM00322"/>
    </source>
</evidence>
<dbReference type="SUPFAM" id="SSF54791">
    <property type="entry name" value="Eukaryotic type KH-domain (KH-domain type I)"/>
    <property type="match status" value="3"/>
</dbReference>
<dbReference type="SMART" id="SM00322">
    <property type="entry name" value="KH"/>
    <property type="match status" value="3"/>
</dbReference>
<dbReference type="InterPro" id="IPR036612">
    <property type="entry name" value="KH_dom_type_1_sf"/>
</dbReference>
<proteinExistence type="predicted"/>
<dbReference type="AlphaFoldDB" id="A0A0F4Z8L0"/>